<dbReference type="Pfam" id="PF07423">
    <property type="entry name" value="DUF1510"/>
    <property type="match status" value="1"/>
</dbReference>
<evidence type="ECO:0000259" key="3">
    <source>
        <dbReference type="Pfam" id="PF07423"/>
    </source>
</evidence>
<feature type="compositionally biased region" description="Acidic residues" evidence="1">
    <location>
        <begin position="56"/>
        <end position="106"/>
    </location>
</feature>
<protein>
    <submittedName>
        <fullName evidence="4">DUF1510 family protein</fullName>
    </submittedName>
</protein>
<feature type="compositionally biased region" description="Polar residues" evidence="1">
    <location>
        <begin position="122"/>
        <end position="134"/>
    </location>
</feature>
<keyword evidence="2" id="KW-1133">Transmembrane helix</keyword>
<accession>A0A385YSD0</accession>
<name>A0A385YSD0_9BACL</name>
<evidence type="ECO:0000256" key="1">
    <source>
        <dbReference type="SAM" id="MobiDB-lite"/>
    </source>
</evidence>
<feature type="compositionally biased region" description="Basic and acidic residues" evidence="1">
    <location>
        <begin position="42"/>
        <end position="55"/>
    </location>
</feature>
<dbReference type="InterPro" id="IPR009988">
    <property type="entry name" value="DUF1510"/>
</dbReference>
<gene>
    <name evidence="4" type="ORF">D3873_07260</name>
</gene>
<feature type="domain" description="DUF1510" evidence="3">
    <location>
        <begin position="115"/>
        <end position="205"/>
    </location>
</feature>
<keyword evidence="2" id="KW-0812">Transmembrane</keyword>
<dbReference type="EMBL" id="CP032418">
    <property type="protein sequence ID" value="AYC29699.1"/>
    <property type="molecule type" value="Genomic_DNA"/>
</dbReference>
<dbReference type="OrthoDB" id="2168558at2"/>
<keyword evidence="2" id="KW-0472">Membrane</keyword>
<organism evidence="4 5">
    <name type="scientific">Paenisporosarcina cavernae</name>
    <dbReference type="NCBI Taxonomy" id="2320858"/>
    <lineage>
        <taxon>Bacteria</taxon>
        <taxon>Bacillati</taxon>
        <taxon>Bacillota</taxon>
        <taxon>Bacilli</taxon>
        <taxon>Bacillales</taxon>
        <taxon>Caryophanaceae</taxon>
        <taxon>Paenisporosarcina</taxon>
    </lineage>
</organism>
<evidence type="ECO:0000313" key="4">
    <source>
        <dbReference type="EMBL" id="AYC29699.1"/>
    </source>
</evidence>
<evidence type="ECO:0000256" key="2">
    <source>
        <dbReference type="SAM" id="Phobius"/>
    </source>
</evidence>
<dbReference type="RefSeq" id="WP_119883437.1">
    <property type="nucleotide sequence ID" value="NZ_CP032418.1"/>
</dbReference>
<evidence type="ECO:0000313" key="5">
    <source>
        <dbReference type="Proteomes" id="UP000265725"/>
    </source>
</evidence>
<dbReference type="KEGG" id="paek:D3873_07260"/>
<dbReference type="AlphaFoldDB" id="A0A385YSD0"/>
<feature type="transmembrane region" description="Helical" evidence="2">
    <location>
        <begin position="21"/>
        <end position="40"/>
    </location>
</feature>
<proteinExistence type="predicted"/>
<reference evidence="5" key="1">
    <citation type="submission" date="2018-09" db="EMBL/GenBank/DDBJ databases">
        <authorList>
            <person name="Zhu H."/>
        </authorList>
    </citation>
    <scope>NUCLEOTIDE SEQUENCE [LARGE SCALE GENOMIC DNA]</scope>
    <source>
        <strain evidence="5">K2R23-3</strain>
    </source>
</reference>
<keyword evidence="5" id="KW-1185">Reference proteome</keyword>
<sequence length="212" mass="23436">MPSRLNNRATKTKTDKILNTLIGVVLVLIIITAGIIFWSSRGGDEERAASNRDNEEAVSEDTVQEDEEDLEDAVEENDEPDITTEPVEPEESDDETPVNENSDDTSEETKTPPANGEFEPIGTSQTGEHVSSYDKNSVDWKEKVSALSYATGLAPNDMIVWYIGNGGSPQKSVGTVSSNDKEKKYKVYLEWVDQEGWLPTKVETLQTLDGSY</sequence>
<feature type="region of interest" description="Disordered" evidence="1">
    <location>
        <begin position="42"/>
        <end position="134"/>
    </location>
</feature>
<dbReference type="Proteomes" id="UP000265725">
    <property type="component" value="Chromosome"/>
</dbReference>